<reference evidence="5" key="1">
    <citation type="journal article" date="2014" name="BMC Genomics">
        <title>Extensive structural variations between mitochondrial genomes of CMS and normal peppers (Capsicum annuum L.) revealed by complete nucleotide sequencing.</title>
        <authorList>
            <person name="Jo Y.D."/>
            <person name="Choi Y."/>
            <person name="Kim D.H."/>
            <person name="Kim B.D."/>
            <person name="Kang B.C."/>
        </authorList>
    </citation>
    <scope>NUCLEOTIDE SEQUENCE</scope>
</reference>
<dbReference type="InterPro" id="IPR019645">
    <property type="entry name" value="Uncharacterised_Ycf15"/>
</dbReference>
<dbReference type="Gramene" id="PHT61765">
    <property type="protein sequence ID" value="PHT61765"/>
    <property type="gene ID" value="T459_34396"/>
</dbReference>
<accession>A0A075VVI8</accession>
<dbReference type="GO" id="GO:0009536">
    <property type="term" value="C:plastid"/>
    <property type="evidence" value="ECO:0007669"/>
    <property type="project" value="UniProtKB-SubCell"/>
</dbReference>
<evidence type="ECO:0000256" key="3">
    <source>
        <dbReference type="ARBA" id="ARBA00017335"/>
    </source>
</evidence>
<evidence type="ECO:0000313" key="8">
    <source>
        <dbReference type="EMBL" id="PHT85458.1"/>
    </source>
</evidence>
<dbReference type="EMBL" id="KJ865409">
    <property type="protein sequence ID" value="AIG89876.1"/>
    <property type="molecule type" value="Genomic_DNA"/>
</dbReference>
<evidence type="ECO:0000313" key="7">
    <source>
        <dbReference type="EMBL" id="PHT61765.1"/>
    </source>
</evidence>
<dbReference type="EMBL" id="KJ865409">
    <property type="protein sequence ID" value="AIG89981.1"/>
    <property type="molecule type" value="Genomic_DNA"/>
</dbReference>
<gene>
    <name evidence="6" type="primary">orf108f</name>
    <name evidence="8" type="ORF">T459_07564</name>
    <name evidence="7" type="ORF">T459_34396</name>
</gene>
<accession>A0A1U8QDR2</accession>
<dbReference type="EMBL" id="AYRZ02000120">
    <property type="protein sequence ID" value="PHT61765.1"/>
    <property type="molecule type" value="Genomic_DNA"/>
</dbReference>
<dbReference type="AlphaFoldDB" id="A0A075VVI8"/>
<comment type="subcellular location">
    <subcellularLocation>
        <location evidence="1">Plastid</location>
    </subcellularLocation>
</comment>
<dbReference type="Gramene" id="PHT85458">
    <property type="protein sequence ID" value="PHT85458"/>
    <property type="gene ID" value="T459_07564"/>
</dbReference>
<reference evidence="6" key="3">
    <citation type="submission" date="2014-05" db="EMBL/GenBank/DDBJ databases">
        <title>Capsicum annuum strain Jeju mitochondrial DNA, complete genome.</title>
        <authorList>
            <person name="Jo Y.D."/>
            <person name="Choi Y."/>
            <person name="Kim D.-H."/>
            <person name="Kim B.-D."/>
            <person name="Kang B.-C."/>
        </authorList>
    </citation>
    <scope>NUCLEOTIDE SEQUENCE</scope>
</reference>
<protein>
    <recommendedName>
        <fullName evidence="3">Uncharacterized protein ycf15</fullName>
    </recommendedName>
</protein>
<dbReference type="OrthoDB" id="864666at2759"/>
<evidence type="ECO:0000313" key="9">
    <source>
        <dbReference type="Proteomes" id="UP000222542"/>
    </source>
</evidence>
<sequence>MSNYRSYQKSLNTYVFPKEEFLNSKQPVQIFTILDSLSDRKAGMPTGVYSIELTRLGTPSARVDFLSLSTTFTFIYFQKAIYQSYFHRDKGPIQVAFLIASLFSNLSL</sequence>
<dbReference type="Pfam" id="PF10705">
    <property type="entry name" value="Ycf15"/>
    <property type="match status" value="1"/>
</dbReference>
<dbReference type="EMBL" id="AYRZ02000003">
    <property type="protein sequence ID" value="PHT85458.1"/>
    <property type="molecule type" value="Genomic_DNA"/>
</dbReference>
<geneLocation type="mitochondrion" evidence="6"/>
<evidence type="ECO:0000313" key="6">
    <source>
        <dbReference type="EMBL" id="AIG90184.1"/>
    </source>
</evidence>
<keyword evidence="4" id="KW-0934">Plastid</keyword>
<evidence type="ECO:0000256" key="4">
    <source>
        <dbReference type="ARBA" id="ARBA00022640"/>
    </source>
</evidence>
<dbReference type="Proteomes" id="UP000222542">
    <property type="component" value="Unassembled WGS sequence"/>
</dbReference>
<keyword evidence="6" id="KW-0496">Mitochondrion</keyword>
<dbReference type="EMBL" id="KJ865410">
    <property type="protein sequence ID" value="AIG90184.1"/>
    <property type="molecule type" value="Genomic_DNA"/>
</dbReference>
<name>A0A075VVI8_CAPAN</name>
<reference evidence="7" key="2">
    <citation type="journal article" date="2014" name="Nat. Genet.">
        <title>Genome sequence of the hot pepper provides insights into the evolution of pungency in Capsicum species.</title>
        <authorList>
            <person name="Kim S."/>
            <person name="Park M."/>
            <person name="Yeom S.I."/>
            <person name="Kim Y.M."/>
            <person name="Lee J.M."/>
            <person name="Lee H.A."/>
            <person name="Seo E."/>
            <person name="Choi J."/>
            <person name="Cheong K."/>
            <person name="Kim K.T."/>
            <person name="Jung K."/>
            <person name="Lee G.W."/>
            <person name="Oh S.K."/>
            <person name="Bae C."/>
            <person name="Kim S.B."/>
            <person name="Lee H.Y."/>
            <person name="Kim S.Y."/>
            <person name="Kim M.S."/>
            <person name="Kang B.C."/>
            <person name="Jo Y.D."/>
            <person name="Yang H.B."/>
            <person name="Jeong H.J."/>
            <person name="Kang W.H."/>
            <person name="Kwon J.K."/>
            <person name="Shin C."/>
            <person name="Lim J.Y."/>
            <person name="Park J.H."/>
            <person name="Huh J.H."/>
            <person name="Kim J.S."/>
            <person name="Kim B.D."/>
            <person name="Cohen O."/>
            <person name="Paran I."/>
            <person name="Suh M.C."/>
            <person name="Lee S.B."/>
            <person name="Kim Y.K."/>
            <person name="Shin Y."/>
            <person name="Noh S.J."/>
            <person name="Park J."/>
            <person name="Seo Y.S."/>
            <person name="Kwon S.Y."/>
            <person name="Kim H.A."/>
            <person name="Park J.M."/>
            <person name="Kim H.J."/>
            <person name="Choi S.B."/>
            <person name="Bosland P.W."/>
            <person name="Reeves G."/>
            <person name="Jo S.H."/>
            <person name="Lee B.W."/>
            <person name="Cho H.T."/>
            <person name="Choi H.S."/>
            <person name="Lee M.S."/>
            <person name="Yu Y."/>
            <person name="Do Choi Y."/>
            <person name="Park B.S."/>
            <person name="van Deynze A."/>
            <person name="Ashrafi H."/>
            <person name="Hill T."/>
            <person name="Kim W.T."/>
            <person name="Pai H.S."/>
            <person name="Ahn H.K."/>
            <person name="Yeam I."/>
            <person name="Giovannoni J.J."/>
            <person name="Rose J.K."/>
            <person name="Sorensen I."/>
            <person name="Lee S.J."/>
            <person name="Kim R.W."/>
            <person name="Choi I.Y."/>
            <person name="Choi B.S."/>
            <person name="Lim J.S."/>
            <person name="Lee Y.H."/>
            <person name="Choi D."/>
        </authorList>
    </citation>
    <scope>NUCLEOTIDE SEQUENCE [LARGE SCALE GENOMIC DNA]</scope>
</reference>
<dbReference type="GeneID" id="19989176"/>
<comment type="similarity">
    <text evidence="2">Belongs to the ycf15 family.</text>
</comment>
<evidence type="ECO:0000256" key="2">
    <source>
        <dbReference type="ARBA" id="ARBA00009896"/>
    </source>
</evidence>
<evidence type="ECO:0000313" key="5">
    <source>
        <dbReference type="EMBL" id="AIG89876.1"/>
    </source>
</evidence>
<organism evidence="6">
    <name type="scientific">Capsicum annuum</name>
    <name type="common">Capsicum pepper</name>
    <dbReference type="NCBI Taxonomy" id="4072"/>
    <lineage>
        <taxon>Eukaryota</taxon>
        <taxon>Viridiplantae</taxon>
        <taxon>Streptophyta</taxon>
        <taxon>Embryophyta</taxon>
        <taxon>Tracheophyta</taxon>
        <taxon>Spermatophyta</taxon>
        <taxon>Magnoliopsida</taxon>
        <taxon>eudicotyledons</taxon>
        <taxon>Gunneridae</taxon>
        <taxon>Pentapetalae</taxon>
        <taxon>asterids</taxon>
        <taxon>lamiids</taxon>
        <taxon>Solanales</taxon>
        <taxon>Solanaceae</taxon>
        <taxon>Solanoideae</taxon>
        <taxon>Capsiceae</taxon>
        <taxon>Capsicum</taxon>
    </lineage>
</organism>
<dbReference type="KEGG" id="cann:19989176"/>
<evidence type="ECO:0000256" key="1">
    <source>
        <dbReference type="ARBA" id="ARBA00004474"/>
    </source>
</evidence>
<dbReference type="RefSeq" id="YP_009049826.1">
    <property type="nucleotide sequence ID" value="NC_024624.1"/>
</dbReference>
<keyword evidence="9" id="KW-1185">Reference proteome</keyword>
<reference evidence="7 9" key="4">
    <citation type="journal article" date="2017" name="Genome Biol.">
        <title>New reference genome sequences of hot pepper reveal the massive evolution of plant disease-resistance genes by retroduplication.</title>
        <authorList>
            <person name="Kim S."/>
            <person name="Park J."/>
            <person name="Yeom S.I."/>
            <person name="Kim Y.M."/>
            <person name="Seo E."/>
            <person name="Kim K.T."/>
            <person name="Kim M.S."/>
            <person name="Lee J.M."/>
            <person name="Cheong K."/>
            <person name="Shin H.S."/>
            <person name="Kim S.B."/>
            <person name="Han K."/>
            <person name="Lee J."/>
            <person name="Park M."/>
            <person name="Lee H.A."/>
            <person name="Lee H.Y."/>
            <person name="Lee Y."/>
            <person name="Oh S."/>
            <person name="Lee J.H."/>
            <person name="Choi E."/>
            <person name="Choi E."/>
            <person name="Lee S.E."/>
            <person name="Jeon J."/>
            <person name="Kim H."/>
            <person name="Choi G."/>
            <person name="Song H."/>
            <person name="Lee J."/>
            <person name="Lee S.C."/>
            <person name="Kwon J.K."/>
            <person name="Lee H.Y."/>
            <person name="Koo N."/>
            <person name="Hong Y."/>
            <person name="Kim R.W."/>
            <person name="Kang W.H."/>
            <person name="Huh J.H."/>
            <person name="Kang B.C."/>
            <person name="Yang T.J."/>
            <person name="Lee Y.H."/>
            <person name="Bennetzen J.L."/>
            <person name="Choi D."/>
        </authorList>
    </citation>
    <scope>NUCLEOTIDE SEQUENCE [LARGE SCALE GENOMIC DNA]</scope>
    <source>
        <strain evidence="9">cv. CM334</strain>
    </source>
</reference>
<proteinExistence type="inferred from homology"/>